<dbReference type="Proteomes" id="UP000663868">
    <property type="component" value="Unassembled WGS sequence"/>
</dbReference>
<evidence type="ECO:0000313" key="8">
    <source>
        <dbReference type="Proteomes" id="UP000663860"/>
    </source>
</evidence>
<reference evidence="2" key="1">
    <citation type="submission" date="2021-02" db="EMBL/GenBank/DDBJ databases">
        <authorList>
            <person name="Nowell W R."/>
        </authorList>
    </citation>
    <scope>NUCLEOTIDE SEQUENCE</scope>
</reference>
<comment type="caution">
    <text evidence="2">The sequence shown here is derived from an EMBL/GenBank/DDBJ whole genome shotgun (WGS) entry which is preliminary data.</text>
</comment>
<dbReference type="EMBL" id="CAJOAZ010004113">
    <property type="protein sequence ID" value="CAF4044668.1"/>
    <property type="molecule type" value="Genomic_DNA"/>
</dbReference>
<sequence length="100" mass="11706">MTNEESFKRRASLSLPHERIDPPNATMVDRNKVQISIKEHQRQRDQETATVQEREKQLNIQRHSLATATEIVEHLHKINSATETHNFVTNVKNKNNQIKK</sequence>
<evidence type="ECO:0000313" key="6">
    <source>
        <dbReference type="EMBL" id="CAF4057032.1"/>
    </source>
</evidence>
<proteinExistence type="predicted"/>
<dbReference type="EMBL" id="CAJOBB010003754">
    <property type="protein sequence ID" value="CAF4057032.1"/>
    <property type="molecule type" value="Genomic_DNA"/>
</dbReference>
<protein>
    <submittedName>
        <fullName evidence="2">Uncharacterized protein</fullName>
    </submittedName>
</protein>
<evidence type="ECO:0000313" key="4">
    <source>
        <dbReference type="EMBL" id="CAF4032173.1"/>
    </source>
</evidence>
<feature type="region of interest" description="Disordered" evidence="1">
    <location>
        <begin position="37"/>
        <end position="56"/>
    </location>
</feature>
<feature type="region of interest" description="Disordered" evidence="1">
    <location>
        <begin position="1"/>
        <end position="30"/>
    </location>
</feature>
<accession>A0A813MZR8</accession>
<dbReference type="Proteomes" id="UP000663844">
    <property type="component" value="Unassembled WGS sequence"/>
</dbReference>
<evidence type="ECO:0000313" key="7">
    <source>
        <dbReference type="EMBL" id="CAF4324424.1"/>
    </source>
</evidence>
<evidence type="ECO:0000256" key="1">
    <source>
        <dbReference type="SAM" id="MobiDB-lite"/>
    </source>
</evidence>
<dbReference type="EMBL" id="CAJNOE010000014">
    <property type="protein sequence ID" value="CAF0731160.1"/>
    <property type="molecule type" value="Genomic_DNA"/>
</dbReference>
<evidence type="ECO:0000313" key="3">
    <source>
        <dbReference type="EMBL" id="CAF0755842.1"/>
    </source>
</evidence>
<dbReference type="EMBL" id="CAJOAY010018784">
    <property type="protein sequence ID" value="CAF4324424.1"/>
    <property type="molecule type" value="Genomic_DNA"/>
</dbReference>
<dbReference type="EMBL" id="CAJOAY010003634">
    <property type="protein sequence ID" value="CAF4032173.1"/>
    <property type="molecule type" value="Genomic_DNA"/>
</dbReference>
<dbReference type="Proteomes" id="UP000663845">
    <property type="component" value="Unassembled WGS sequence"/>
</dbReference>
<dbReference type="EMBL" id="CAJNOG010000014">
    <property type="protein sequence ID" value="CAF0755842.1"/>
    <property type="molecule type" value="Genomic_DNA"/>
</dbReference>
<evidence type="ECO:0000313" key="2">
    <source>
        <dbReference type="EMBL" id="CAF0731160.1"/>
    </source>
</evidence>
<gene>
    <name evidence="2" type="ORF">IZO911_LOCUS2870</name>
    <name evidence="3" type="ORF">JYZ213_LOCUS2766</name>
    <name evidence="6" type="ORF">KXQ929_LOCUS31900</name>
    <name evidence="4" type="ORF">OKA104_LOCUS31638</name>
    <name evidence="7" type="ORF">OKA104_LOCUS47426</name>
    <name evidence="5" type="ORF">OXD698_LOCUS32140</name>
</gene>
<dbReference type="AlphaFoldDB" id="A0A813MZR8"/>
<evidence type="ECO:0000313" key="5">
    <source>
        <dbReference type="EMBL" id="CAF4044668.1"/>
    </source>
</evidence>
<dbReference type="Proteomes" id="UP000663860">
    <property type="component" value="Unassembled WGS sequence"/>
</dbReference>
<organism evidence="2 8">
    <name type="scientific">Adineta steineri</name>
    <dbReference type="NCBI Taxonomy" id="433720"/>
    <lineage>
        <taxon>Eukaryota</taxon>
        <taxon>Metazoa</taxon>
        <taxon>Spiralia</taxon>
        <taxon>Gnathifera</taxon>
        <taxon>Rotifera</taxon>
        <taxon>Eurotatoria</taxon>
        <taxon>Bdelloidea</taxon>
        <taxon>Adinetida</taxon>
        <taxon>Adinetidae</taxon>
        <taxon>Adineta</taxon>
    </lineage>
</organism>
<name>A0A813MZR8_9BILA</name>
<dbReference type="Proteomes" id="UP000663881">
    <property type="component" value="Unassembled WGS sequence"/>
</dbReference>